<dbReference type="EMBL" id="JAAOAS010000522">
    <property type="protein sequence ID" value="KAF5574461.1"/>
    <property type="molecule type" value="Genomic_DNA"/>
</dbReference>
<comment type="caution">
    <text evidence="1">The sequence shown here is derived from an EMBL/GenBank/DDBJ whole genome shotgun (WGS) entry which is preliminary data.</text>
</comment>
<dbReference type="OrthoDB" id="5275938at2759"/>
<dbReference type="AlphaFoldDB" id="A0A8H5NPR1"/>
<sequence>MFTTANQVATQEAEAIEDLEPWTVVPGGDVMLIVGAKKVRILAFASGMKEGNSLANRADGEQARIELTDDNPEAIYHELKILPHLQAGFDRLVASYWFDHGEGLFIMTQFFARTDIPLLEFTLELGDEPLGLRLALAIEELRLTNAYRNESIGLCLDCFVATTKTFVAQQPGCWRTRRHLVL</sequence>
<gene>
    <name evidence="1" type="ORF">FPCIR_13569</name>
</gene>
<protein>
    <submittedName>
        <fullName evidence="1">Uncharacterized protein</fullName>
    </submittedName>
</protein>
<evidence type="ECO:0000313" key="1">
    <source>
        <dbReference type="EMBL" id="KAF5574461.1"/>
    </source>
</evidence>
<keyword evidence="2" id="KW-1185">Reference proteome</keyword>
<organism evidence="1 2">
    <name type="scientific">Fusarium pseudocircinatum</name>
    <dbReference type="NCBI Taxonomy" id="56676"/>
    <lineage>
        <taxon>Eukaryota</taxon>
        <taxon>Fungi</taxon>
        <taxon>Dikarya</taxon>
        <taxon>Ascomycota</taxon>
        <taxon>Pezizomycotina</taxon>
        <taxon>Sordariomycetes</taxon>
        <taxon>Hypocreomycetidae</taxon>
        <taxon>Hypocreales</taxon>
        <taxon>Nectriaceae</taxon>
        <taxon>Fusarium</taxon>
        <taxon>Fusarium fujikuroi species complex</taxon>
    </lineage>
</organism>
<name>A0A8H5NPR1_9HYPO</name>
<reference evidence="1 2" key="1">
    <citation type="submission" date="2020-05" db="EMBL/GenBank/DDBJ databases">
        <title>Identification and distribution of gene clusters putatively required for synthesis of sphingolipid metabolism inhibitors in phylogenetically diverse species of the filamentous fungus Fusarium.</title>
        <authorList>
            <person name="Kim H.-S."/>
            <person name="Busman M."/>
            <person name="Brown D.W."/>
            <person name="Divon H."/>
            <person name="Uhlig S."/>
            <person name="Proctor R.H."/>
        </authorList>
    </citation>
    <scope>NUCLEOTIDE SEQUENCE [LARGE SCALE GENOMIC DNA]</scope>
    <source>
        <strain evidence="1 2">NRRL 36939</strain>
    </source>
</reference>
<proteinExistence type="predicted"/>
<accession>A0A8H5NPR1</accession>
<dbReference type="Proteomes" id="UP000546213">
    <property type="component" value="Unassembled WGS sequence"/>
</dbReference>
<evidence type="ECO:0000313" key="2">
    <source>
        <dbReference type="Proteomes" id="UP000546213"/>
    </source>
</evidence>